<gene>
    <name evidence="1" type="ORF">Q664_24940</name>
</gene>
<organism evidence="1 2">
    <name type="scientific">Archangium violaceum Cb vi76</name>
    <dbReference type="NCBI Taxonomy" id="1406225"/>
    <lineage>
        <taxon>Bacteria</taxon>
        <taxon>Pseudomonadati</taxon>
        <taxon>Myxococcota</taxon>
        <taxon>Myxococcia</taxon>
        <taxon>Myxococcales</taxon>
        <taxon>Cystobacterineae</taxon>
        <taxon>Archangiaceae</taxon>
        <taxon>Archangium</taxon>
    </lineage>
</organism>
<dbReference type="Proteomes" id="UP000028547">
    <property type="component" value="Unassembled WGS sequence"/>
</dbReference>
<reference evidence="1 2" key="1">
    <citation type="submission" date="2014-07" db="EMBL/GenBank/DDBJ databases">
        <title>Draft Genome Sequence of Gephyronic Acid Producer, Cystobacter violaceus Strain Cb vi76.</title>
        <authorList>
            <person name="Stevens D.C."/>
            <person name="Young J."/>
            <person name="Carmichael R."/>
            <person name="Tan J."/>
            <person name="Taylor R.E."/>
        </authorList>
    </citation>
    <scope>NUCLEOTIDE SEQUENCE [LARGE SCALE GENOMIC DNA]</scope>
    <source>
        <strain evidence="1 2">Cb vi76</strain>
    </source>
</reference>
<dbReference type="EMBL" id="JPMI01000166">
    <property type="protein sequence ID" value="KFA90971.1"/>
    <property type="molecule type" value="Genomic_DNA"/>
</dbReference>
<dbReference type="RefSeq" id="WP_043400320.1">
    <property type="nucleotide sequence ID" value="NZ_JPMI01000166.1"/>
</dbReference>
<evidence type="ECO:0000313" key="2">
    <source>
        <dbReference type="Proteomes" id="UP000028547"/>
    </source>
</evidence>
<accession>A0A084SR86</accession>
<name>A0A084SR86_9BACT</name>
<dbReference type="AlphaFoldDB" id="A0A084SR86"/>
<proteinExistence type="predicted"/>
<comment type="caution">
    <text evidence="1">The sequence shown here is derived from an EMBL/GenBank/DDBJ whole genome shotgun (WGS) entry which is preliminary data.</text>
</comment>
<sequence length="64" mass="6979">MRATPCAANGATPVELLQVVRGDSKQVERIVASFKAFGPVPVYLYYRLLKGIGELLRVTMDDGP</sequence>
<evidence type="ECO:0000313" key="1">
    <source>
        <dbReference type="EMBL" id="KFA90971.1"/>
    </source>
</evidence>
<protein>
    <submittedName>
        <fullName evidence="1">Uncharacterized protein</fullName>
    </submittedName>
</protein>